<feature type="region of interest" description="Disordered" evidence="1">
    <location>
        <begin position="457"/>
        <end position="532"/>
    </location>
</feature>
<dbReference type="Gene3D" id="3.90.190.10">
    <property type="entry name" value="Protein tyrosine phosphatase superfamily"/>
    <property type="match status" value="1"/>
</dbReference>
<keyword evidence="4" id="KW-1185">Reference proteome</keyword>
<dbReference type="InterPro" id="IPR000242">
    <property type="entry name" value="PTP_cat"/>
</dbReference>
<dbReference type="SMART" id="SM00404">
    <property type="entry name" value="PTPc_motif"/>
    <property type="match status" value="1"/>
</dbReference>
<reference evidence="3 4" key="1">
    <citation type="submission" date="2019-07" db="EMBL/GenBank/DDBJ databases">
        <title>Draft genome assembly of a fouling barnacle, Amphibalanus amphitrite (Darwin, 1854): The first reference genome for Thecostraca.</title>
        <authorList>
            <person name="Kim W."/>
        </authorList>
    </citation>
    <scope>NUCLEOTIDE SEQUENCE [LARGE SCALE GENOMIC DNA]</scope>
    <source>
        <strain evidence="3">SNU_AA5</strain>
        <tissue evidence="3">Soma without cirri and trophi</tissue>
    </source>
</reference>
<dbReference type="PROSITE" id="PS00383">
    <property type="entry name" value="TYR_PHOSPHATASE_1"/>
    <property type="match status" value="1"/>
</dbReference>
<feature type="compositionally biased region" description="Polar residues" evidence="1">
    <location>
        <begin position="209"/>
        <end position="218"/>
    </location>
</feature>
<evidence type="ECO:0000259" key="2">
    <source>
        <dbReference type="PROSITE" id="PS50056"/>
    </source>
</evidence>
<organism evidence="3 4">
    <name type="scientific">Amphibalanus amphitrite</name>
    <name type="common">Striped barnacle</name>
    <name type="synonym">Balanus amphitrite</name>
    <dbReference type="NCBI Taxonomy" id="1232801"/>
    <lineage>
        <taxon>Eukaryota</taxon>
        <taxon>Metazoa</taxon>
        <taxon>Ecdysozoa</taxon>
        <taxon>Arthropoda</taxon>
        <taxon>Crustacea</taxon>
        <taxon>Multicrustacea</taxon>
        <taxon>Cirripedia</taxon>
        <taxon>Thoracica</taxon>
        <taxon>Thoracicalcarea</taxon>
        <taxon>Balanomorpha</taxon>
        <taxon>Balanoidea</taxon>
        <taxon>Balanidae</taxon>
        <taxon>Amphibalaninae</taxon>
        <taxon>Amphibalanus</taxon>
    </lineage>
</organism>
<feature type="region of interest" description="Disordered" evidence="1">
    <location>
        <begin position="209"/>
        <end position="233"/>
    </location>
</feature>
<dbReference type="InterPro" id="IPR050561">
    <property type="entry name" value="PTP"/>
</dbReference>
<proteinExistence type="predicted"/>
<dbReference type="PANTHER" id="PTHR23339">
    <property type="entry name" value="TYROSINE SPECIFIC PROTEIN PHOSPHATASE AND DUAL SPECIFICITY PROTEIN PHOSPHATASE"/>
    <property type="match status" value="1"/>
</dbReference>
<comment type="caution">
    <text evidence="3">The sequence shown here is derived from an EMBL/GenBank/DDBJ whole genome shotgun (WGS) entry which is preliminary data.</text>
</comment>
<evidence type="ECO:0000313" key="4">
    <source>
        <dbReference type="Proteomes" id="UP000440578"/>
    </source>
</evidence>
<dbReference type="InterPro" id="IPR000340">
    <property type="entry name" value="Dual-sp_phosphatase_cat-dom"/>
</dbReference>
<dbReference type="InterPro" id="IPR000387">
    <property type="entry name" value="Tyr_Pase_dom"/>
</dbReference>
<dbReference type="InterPro" id="IPR016130">
    <property type="entry name" value="Tyr_Pase_AS"/>
</dbReference>
<dbReference type="PROSITE" id="PS50056">
    <property type="entry name" value="TYR_PHOSPHATASE_2"/>
    <property type="match status" value="1"/>
</dbReference>
<dbReference type="SUPFAM" id="SSF52799">
    <property type="entry name" value="(Phosphotyrosine protein) phosphatases II"/>
    <property type="match status" value="1"/>
</dbReference>
<gene>
    <name evidence="3" type="primary">PTPDC1</name>
    <name evidence="3" type="ORF">FJT64_018833</name>
</gene>
<dbReference type="PRINTS" id="PR00700">
    <property type="entry name" value="PRTYPHPHTASE"/>
</dbReference>
<evidence type="ECO:0000256" key="1">
    <source>
        <dbReference type="SAM" id="MobiDB-lite"/>
    </source>
</evidence>
<dbReference type="Pfam" id="PF00782">
    <property type="entry name" value="DSPc"/>
    <property type="match status" value="1"/>
</dbReference>
<dbReference type="OrthoDB" id="542013at2759"/>
<dbReference type="InterPro" id="IPR003595">
    <property type="entry name" value="Tyr_Pase_cat"/>
</dbReference>
<dbReference type="EMBL" id="VIIS01000345">
    <property type="protein sequence ID" value="KAF0310111.1"/>
    <property type="molecule type" value="Genomic_DNA"/>
</dbReference>
<dbReference type="GO" id="GO:0048666">
    <property type="term" value="P:neuron development"/>
    <property type="evidence" value="ECO:0007669"/>
    <property type="project" value="UniProtKB-ARBA"/>
</dbReference>
<evidence type="ECO:0000313" key="3">
    <source>
        <dbReference type="EMBL" id="KAF0310111.1"/>
    </source>
</evidence>
<sequence>MTNDVFFYNFGWKDYGEPSLAGILDITKVLAFALTQGKVAIHCHAGLGRTGVIIACYLVYWLRVKANDAIRYVRLKRPNAVQTRGQILAVQEFEQFILPQLVVFSNKELVKDRDKKKEHPEFTLAQCLSRQRHVLHGYEARVLRHIPKLVYVLCERLVRLCEPVSRSRSGGLFSAAPDYRVGSPSFTAFFIAARLQGETASTLSYSQMSTMPVTSPSDSPVPHGSDSLNGSRLGSTVDDTSLDSVLDDGIHNQSLAQNDVYHEMMSQVDLRKAAEDEQIQRVPVTAIYDALLVDHALLGPEFNKRIKSFRLELNIRQSAWEKLGTETDLKVLTGLLFTWLEHLKTPILDKEYLTYIVLAPGKIDYCFTKQDKDTRFTVEYLVRFISRLQPLTPDQQKSLLLRVAAALTQQGVPVEGTLKPAGKGYSKMREGTLRKLTEFMETLLELVSLETARPGTHVPARSLDDEPSAHGKHSSLARATLTHSHSEETAASRRMRPLHTPHSSASSSSHSPSPTADGSSSRAAAARVVVRK</sequence>
<dbReference type="Proteomes" id="UP000440578">
    <property type="component" value="Unassembled WGS sequence"/>
</dbReference>
<feature type="compositionally biased region" description="Low complexity" evidence="1">
    <location>
        <begin position="500"/>
        <end position="532"/>
    </location>
</feature>
<feature type="domain" description="Tyrosine specific protein phosphatases" evidence="2">
    <location>
        <begin position="21"/>
        <end position="88"/>
    </location>
</feature>
<name>A0A6A4X6T5_AMPAM</name>
<accession>A0A6A4X6T5</accession>
<dbReference type="FunFam" id="3.90.190.10:FF:000157">
    <property type="entry name" value="Protein-tyrosine phosphatase"/>
    <property type="match status" value="1"/>
</dbReference>
<protein>
    <submittedName>
        <fullName evidence="3">Protein tyrosine phosphatase domain-containing protein 1</fullName>
    </submittedName>
</protein>
<dbReference type="AlphaFoldDB" id="A0A6A4X6T5"/>
<dbReference type="InterPro" id="IPR029021">
    <property type="entry name" value="Prot-tyrosine_phosphatase-like"/>
</dbReference>
<dbReference type="GO" id="GO:0004725">
    <property type="term" value="F:protein tyrosine phosphatase activity"/>
    <property type="evidence" value="ECO:0007669"/>
    <property type="project" value="InterPro"/>
</dbReference>